<feature type="compositionally biased region" description="Pro residues" evidence="1">
    <location>
        <begin position="105"/>
        <end position="123"/>
    </location>
</feature>
<accession>A0ABU6IFX3</accession>
<sequence length="286" mass="28984">MFEFLSSPFGLVAVGLGVLAVAVLALCLWITTLDRRMRGMADGLEAERRKVAEMQMVIGRRNNAARSYGNRAARAPQAAPGAAAGVPMGAAAPMPRQAPPAAARPMPPMGAPGAAPAPRPAPAPASAGAGAAARAAAPTAGRAPQGVSRRRGGGWAPDEPMVASEQLAEAWVQSGGFGQQPIVVPDKKMSRKARREAERAFAARAAAELEARQARRAAESGIAPNRPAPQQGIRPYGGPAAPSRGTHAPAPVPGARPVPRGGSGFPDQYGASAPGAGAAGRGRHAR</sequence>
<reference evidence="3 4" key="1">
    <citation type="submission" date="2024-01" db="EMBL/GenBank/DDBJ databases">
        <title>novel species in genus Adlercreutzia.</title>
        <authorList>
            <person name="Liu X."/>
        </authorList>
    </citation>
    <scope>NUCLEOTIDE SEQUENCE [LARGE SCALE GENOMIC DNA]</scope>
    <source>
        <strain evidence="3 4">R7</strain>
    </source>
</reference>
<feature type="compositionally biased region" description="Low complexity" evidence="1">
    <location>
        <begin position="71"/>
        <end position="104"/>
    </location>
</feature>
<dbReference type="EMBL" id="JAYMFF010000002">
    <property type="protein sequence ID" value="MEC4175347.1"/>
    <property type="molecule type" value="Genomic_DNA"/>
</dbReference>
<evidence type="ECO:0000313" key="3">
    <source>
        <dbReference type="EMBL" id="MEC4175347.1"/>
    </source>
</evidence>
<feature type="region of interest" description="Disordered" evidence="1">
    <location>
        <begin position="68"/>
        <end position="159"/>
    </location>
</feature>
<feature type="compositionally biased region" description="Basic and acidic residues" evidence="1">
    <location>
        <begin position="195"/>
        <end position="218"/>
    </location>
</feature>
<name>A0ABU6IFX3_9ACTN</name>
<comment type="caution">
    <text evidence="3">The sequence shown here is derived from an EMBL/GenBank/DDBJ whole genome shotgun (WGS) entry which is preliminary data.</text>
</comment>
<feature type="compositionally biased region" description="Low complexity" evidence="1">
    <location>
        <begin position="124"/>
        <end position="144"/>
    </location>
</feature>
<keyword evidence="2" id="KW-1133">Transmembrane helix</keyword>
<evidence type="ECO:0000256" key="2">
    <source>
        <dbReference type="SAM" id="Phobius"/>
    </source>
</evidence>
<dbReference type="Proteomes" id="UP001349994">
    <property type="component" value="Unassembled WGS sequence"/>
</dbReference>
<keyword evidence="2" id="KW-0472">Membrane</keyword>
<keyword evidence="4" id="KW-1185">Reference proteome</keyword>
<feature type="transmembrane region" description="Helical" evidence="2">
    <location>
        <begin position="6"/>
        <end position="30"/>
    </location>
</feature>
<evidence type="ECO:0008006" key="5">
    <source>
        <dbReference type="Google" id="ProtNLM"/>
    </source>
</evidence>
<proteinExistence type="predicted"/>
<dbReference type="RefSeq" id="WP_338209066.1">
    <property type="nucleotide sequence ID" value="NZ_JAYMFF010000002.1"/>
</dbReference>
<protein>
    <recommendedName>
        <fullName evidence="5">Translation initiation factor IF-2</fullName>
    </recommendedName>
</protein>
<keyword evidence="2" id="KW-0812">Transmembrane</keyword>
<evidence type="ECO:0000256" key="1">
    <source>
        <dbReference type="SAM" id="MobiDB-lite"/>
    </source>
</evidence>
<gene>
    <name evidence="3" type="ORF">VIN30_02655</name>
</gene>
<organism evidence="3 4">
    <name type="scientific">Adlercreutzia wanghongyangiae</name>
    <dbReference type="NCBI Taxonomy" id="3111451"/>
    <lineage>
        <taxon>Bacteria</taxon>
        <taxon>Bacillati</taxon>
        <taxon>Actinomycetota</taxon>
        <taxon>Coriobacteriia</taxon>
        <taxon>Eggerthellales</taxon>
        <taxon>Eggerthellaceae</taxon>
        <taxon>Adlercreutzia</taxon>
    </lineage>
</organism>
<feature type="region of interest" description="Disordered" evidence="1">
    <location>
        <begin position="177"/>
        <end position="286"/>
    </location>
</feature>
<evidence type="ECO:0000313" key="4">
    <source>
        <dbReference type="Proteomes" id="UP001349994"/>
    </source>
</evidence>